<evidence type="ECO:0000313" key="3">
    <source>
        <dbReference type="EMBL" id="EOY48655.1"/>
    </source>
</evidence>
<proteinExistence type="predicted"/>
<dbReference type="InterPro" id="IPR012551">
    <property type="entry name" value="DUF1707_SHOCT-like"/>
</dbReference>
<dbReference type="PANTHER" id="PTHR40763:SF5">
    <property type="entry name" value="MEMBRANE PROTEIN"/>
    <property type="match status" value="1"/>
</dbReference>
<dbReference type="AlphaFoldDB" id="A0A7U9HBT1"/>
<dbReference type="Proteomes" id="UP000014062">
    <property type="component" value="Chromosome"/>
</dbReference>
<organism evidence="3 4">
    <name type="scientific">Streptomyces lividans 1326</name>
    <dbReference type="NCBI Taxonomy" id="1200984"/>
    <lineage>
        <taxon>Bacteria</taxon>
        <taxon>Bacillati</taxon>
        <taxon>Actinomycetota</taxon>
        <taxon>Actinomycetes</taxon>
        <taxon>Kitasatosporales</taxon>
        <taxon>Streptomycetaceae</taxon>
        <taxon>Streptomyces</taxon>
    </lineage>
</organism>
<reference evidence="4" key="1">
    <citation type="journal article" date="2013" name="Genome Biol. Evol.">
        <title>The genome sequence of Streptomyces lividans 66 reveals a novel tRNA-dependent peptide biosynthetic system within a metal-related genomic island.</title>
        <authorList>
            <person name="Cruz-Morales P."/>
            <person name="Vijgenboom E."/>
            <person name="Iruegas-Bocardo F."/>
            <person name="Girard G."/>
            <person name="Yanez-Guerra L.A."/>
            <person name="Ramos-Aboites H.E."/>
            <person name="Pernodet J.L."/>
            <person name="Anne J."/>
            <person name="van Wezel G.P."/>
            <person name="Barona-Gomez F."/>
        </authorList>
    </citation>
    <scope>NUCLEOTIDE SEQUENCE [LARGE SCALE GENOMIC DNA]</scope>
    <source>
        <strain evidence="4">1326</strain>
    </source>
</reference>
<dbReference type="Pfam" id="PF08044">
    <property type="entry name" value="DUF1707"/>
    <property type="match status" value="1"/>
</dbReference>
<protein>
    <recommendedName>
        <fullName evidence="2">DUF1707 domain-containing protein</fullName>
    </recommendedName>
</protein>
<feature type="region of interest" description="Disordered" evidence="1">
    <location>
        <begin position="1"/>
        <end position="23"/>
    </location>
</feature>
<accession>A0A7U9HBT1</accession>
<feature type="region of interest" description="Disordered" evidence="1">
    <location>
        <begin position="48"/>
        <end position="69"/>
    </location>
</feature>
<evidence type="ECO:0000259" key="2">
    <source>
        <dbReference type="Pfam" id="PF08044"/>
    </source>
</evidence>
<evidence type="ECO:0000313" key="4">
    <source>
        <dbReference type="Proteomes" id="UP000014062"/>
    </source>
</evidence>
<gene>
    <name evidence="3" type="ORF">SLI_3942</name>
</gene>
<sequence length="239" mass="25899">MCQRPGPPNRPVGPAESTRAAWRKPILVTRSTKGARVTGRGPTCRLSGFTSPTRQYGEPVASLPEESPSLIGEDDREAAVRRLREAYAEGLIAHEVLDGHLHRVLSARTQSELASVVVSLPPEQPGSTATIAAAGGRIKRHGAWRVPRVLKVESAYGRVRLDLSRAVIEHPVVDIELRLGTGGAGITVPRDAVVDVEGLSTGWKDLRYKVPRRSRPGGPTIRISGAMGYGRLKIRHARR</sequence>
<feature type="domain" description="DUF1707" evidence="2">
    <location>
        <begin position="71"/>
        <end position="121"/>
    </location>
</feature>
<dbReference type="EMBL" id="CM001889">
    <property type="protein sequence ID" value="EOY48655.1"/>
    <property type="molecule type" value="Genomic_DNA"/>
</dbReference>
<feature type="compositionally biased region" description="Pro residues" evidence="1">
    <location>
        <begin position="1"/>
        <end position="11"/>
    </location>
</feature>
<name>A0A7U9HBT1_STRLI</name>
<dbReference type="PANTHER" id="PTHR40763">
    <property type="entry name" value="MEMBRANE PROTEIN-RELATED"/>
    <property type="match status" value="1"/>
</dbReference>
<evidence type="ECO:0000256" key="1">
    <source>
        <dbReference type="SAM" id="MobiDB-lite"/>
    </source>
</evidence>